<keyword evidence="6 8" id="KW-1133">Transmembrane helix</keyword>
<evidence type="ECO:0000256" key="2">
    <source>
        <dbReference type="ARBA" id="ARBA00007935"/>
    </source>
</evidence>
<gene>
    <name evidence="9" type="ORF">Asi02nite_37790</name>
</gene>
<dbReference type="Proteomes" id="UP000604117">
    <property type="component" value="Unassembled WGS sequence"/>
</dbReference>
<evidence type="ECO:0000313" key="9">
    <source>
        <dbReference type="EMBL" id="GIF74261.1"/>
    </source>
</evidence>
<dbReference type="InterPro" id="IPR037294">
    <property type="entry name" value="ABC_BtuC-like"/>
</dbReference>
<accession>A0ABQ4CSJ4</accession>
<evidence type="ECO:0000256" key="8">
    <source>
        <dbReference type="SAM" id="Phobius"/>
    </source>
</evidence>
<proteinExistence type="inferred from homology"/>
<name>A0ABQ4CSJ4_9ACTN</name>
<comment type="similarity">
    <text evidence="2">Belongs to the binding-protein-dependent transport system permease family. FecCD subfamily.</text>
</comment>
<feature type="transmembrane region" description="Helical" evidence="8">
    <location>
        <begin position="71"/>
        <end position="88"/>
    </location>
</feature>
<dbReference type="PANTHER" id="PTHR30472:SF25">
    <property type="entry name" value="ABC TRANSPORTER PERMEASE PROTEIN MJ0876-RELATED"/>
    <property type="match status" value="1"/>
</dbReference>
<dbReference type="CDD" id="cd06550">
    <property type="entry name" value="TM_ABC_iron-siderophores_like"/>
    <property type="match status" value="1"/>
</dbReference>
<evidence type="ECO:0000256" key="7">
    <source>
        <dbReference type="ARBA" id="ARBA00023136"/>
    </source>
</evidence>
<keyword evidence="3" id="KW-0813">Transport</keyword>
<reference evidence="9 10" key="1">
    <citation type="submission" date="2021-01" db="EMBL/GenBank/DDBJ databases">
        <title>Whole genome shotgun sequence of Asanoa siamensis NBRC 107932.</title>
        <authorList>
            <person name="Komaki H."/>
            <person name="Tamura T."/>
        </authorList>
    </citation>
    <scope>NUCLEOTIDE SEQUENCE [LARGE SCALE GENOMIC DNA]</scope>
    <source>
        <strain evidence="9 10">NBRC 107932</strain>
    </source>
</reference>
<dbReference type="PANTHER" id="PTHR30472">
    <property type="entry name" value="FERRIC ENTEROBACTIN TRANSPORT SYSTEM PERMEASE PROTEIN"/>
    <property type="match status" value="1"/>
</dbReference>
<dbReference type="Pfam" id="PF01032">
    <property type="entry name" value="FecCD"/>
    <property type="match status" value="1"/>
</dbReference>
<sequence length="346" mass="35373">MKIPGVRWPWLLGGVLAVVVAAIAGLAFGPVSLPPGGVAAELLDLIPGVDIHSGLSERDAAILLQLRLPRVVLALLAGAMLALAGGCYQGAFRNPLADPYLLGAAAGAGLAVTAVVAFRGSDMDIGALPPSVPLAAFAGALVAVGLTYLLGVAGRDRSPASLILAGVAVSAFLAAGQTYLMQRNADDIRAIYSWLLGRLATNGWHEVRLLLPYAVVTSVVVLALRRELDVLSVGDDEASGLGLHPQRSRYILIAAASLGTAAAVSVSGLIGFVGIVVPHIVRMLAGGSYRSILPLSMLFGGAFLALADLAGRTFAAPAEIPIGVVTAFVGGPFFVLVLRTAKRVLT</sequence>
<keyword evidence="5 8" id="KW-0812">Transmembrane</keyword>
<evidence type="ECO:0000313" key="10">
    <source>
        <dbReference type="Proteomes" id="UP000604117"/>
    </source>
</evidence>
<feature type="transmembrane region" description="Helical" evidence="8">
    <location>
        <begin position="132"/>
        <end position="150"/>
    </location>
</feature>
<dbReference type="SUPFAM" id="SSF81345">
    <property type="entry name" value="ABC transporter involved in vitamin B12 uptake, BtuC"/>
    <property type="match status" value="1"/>
</dbReference>
<evidence type="ECO:0000256" key="1">
    <source>
        <dbReference type="ARBA" id="ARBA00004651"/>
    </source>
</evidence>
<evidence type="ECO:0000256" key="5">
    <source>
        <dbReference type="ARBA" id="ARBA00022692"/>
    </source>
</evidence>
<keyword evidence="7 8" id="KW-0472">Membrane</keyword>
<feature type="transmembrane region" description="Helical" evidence="8">
    <location>
        <begin position="320"/>
        <end position="338"/>
    </location>
</feature>
<keyword evidence="10" id="KW-1185">Reference proteome</keyword>
<dbReference type="InterPro" id="IPR000522">
    <property type="entry name" value="ABC_transptr_permease_BtuC"/>
</dbReference>
<evidence type="ECO:0000256" key="4">
    <source>
        <dbReference type="ARBA" id="ARBA00022475"/>
    </source>
</evidence>
<keyword evidence="4" id="KW-1003">Cell membrane</keyword>
<organism evidence="9 10">
    <name type="scientific">Asanoa siamensis</name>
    <dbReference type="NCBI Taxonomy" id="926357"/>
    <lineage>
        <taxon>Bacteria</taxon>
        <taxon>Bacillati</taxon>
        <taxon>Actinomycetota</taxon>
        <taxon>Actinomycetes</taxon>
        <taxon>Micromonosporales</taxon>
        <taxon>Micromonosporaceae</taxon>
        <taxon>Asanoa</taxon>
    </lineage>
</organism>
<feature type="transmembrane region" description="Helical" evidence="8">
    <location>
        <begin position="292"/>
        <end position="314"/>
    </location>
</feature>
<dbReference type="EMBL" id="BONE01000029">
    <property type="protein sequence ID" value="GIF74261.1"/>
    <property type="molecule type" value="Genomic_DNA"/>
</dbReference>
<feature type="transmembrane region" description="Helical" evidence="8">
    <location>
        <begin position="100"/>
        <end position="120"/>
    </location>
</feature>
<dbReference type="Gene3D" id="1.10.3470.10">
    <property type="entry name" value="ABC transporter involved in vitamin B12 uptake, BtuC"/>
    <property type="match status" value="1"/>
</dbReference>
<comment type="caution">
    <text evidence="9">The sequence shown here is derived from an EMBL/GenBank/DDBJ whole genome shotgun (WGS) entry which is preliminary data.</text>
</comment>
<evidence type="ECO:0000256" key="6">
    <source>
        <dbReference type="ARBA" id="ARBA00022989"/>
    </source>
</evidence>
<feature type="transmembrane region" description="Helical" evidence="8">
    <location>
        <begin position="162"/>
        <end position="180"/>
    </location>
</feature>
<evidence type="ECO:0000256" key="3">
    <source>
        <dbReference type="ARBA" id="ARBA00022448"/>
    </source>
</evidence>
<feature type="transmembrane region" description="Helical" evidence="8">
    <location>
        <begin position="250"/>
        <end position="280"/>
    </location>
</feature>
<protein>
    <submittedName>
        <fullName evidence="9">ABC transporter permease</fullName>
    </submittedName>
</protein>
<comment type="subcellular location">
    <subcellularLocation>
        <location evidence="1">Cell membrane</location>
        <topology evidence="1">Multi-pass membrane protein</topology>
    </subcellularLocation>
</comment>